<comment type="caution">
    <text evidence="11">The sequence shown here is derived from an EMBL/GenBank/DDBJ whole genome shotgun (WGS) entry which is preliminary data.</text>
</comment>
<dbReference type="PANTHER" id="PTHR11384:SF59">
    <property type="entry name" value="LYSOSOMAL COBALAMIN TRANSPORTER ABCD4"/>
    <property type="match status" value="1"/>
</dbReference>
<evidence type="ECO:0000256" key="3">
    <source>
        <dbReference type="ARBA" id="ARBA00022692"/>
    </source>
</evidence>
<evidence type="ECO:0000256" key="1">
    <source>
        <dbReference type="ARBA" id="ARBA00004651"/>
    </source>
</evidence>
<evidence type="ECO:0000256" key="5">
    <source>
        <dbReference type="ARBA" id="ARBA00022840"/>
    </source>
</evidence>
<proteinExistence type="predicted"/>
<keyword evidence="7 8" id="KW-0472">Membrane</keyword>
<feature type="domain" description="ABC transmembrane type-1" evidence="10">
    <location>
        <begin position="44"/>
        <end position="332"/>
    </location>
</feature>
<dbReference type="RefSeq" id="WP_109901868.1">
    <property type="nucleotide sequence ID" value="NZ_QGLE01000001.1"/>
</dbReference>
<evidence type="ECO:0000256" key="4">
    <source>
        <dbReference type="ARBA" id="ARBA00022741"/>
    </source>
</evidence>
<feature type="transmembrane region" description="Helical" evidence="8">
    <location>
        <begin position="26"/>
        <end position="46"/>
    </location>
</feature>
<dbReference type="SUPFAM" id="SSF90123">
    <property type="entry name" value="ABC transporter transmembrane region"/>
    <property type="match status" value="1"/>
</dbReference>
<dbReference type="PANTHER" id="PTHR11384">
    <property type="entry name" value="ATP-BINDING CASSETTE, SUB-FAMILY D MEMBER"/>
    <property type="match status" value="1"/>
</dbReference>
<evidence type="ECO:0000259" key="10">
    <source>
        <dbReference type="PROSITE" id="PS50929"/>
    </source>
</evidence>
<evidence type="ECO:0000313" key="11">
    <source>
        <dbReference type="EMBL" id="PWR25663.1"/>
    </source>
</evidence>
<dbReference type="GO" id="GO:0016887">
    <property type="term" value="F:ATP hydrolysis activity"/>
    <property type="evidence" value="ECO:0007669"/>
    <property type="project" value="InterPro"/>
</dbReference>
<dbReference type="SMART" id="SM00382">
    <property type="entry name" value="AAA"/>
    <property type="match status" value="1"/>
</dbReference>
<dbReference type="Proteomes" id="UP000245461">
    <property type="component" value="Unassembled WGS sequence"/>
</dbReference>
<dbReference type="Pfam" id="PF00005">
    <property type="entry name" value="ABC_tran"/>
    <property type="match status" value="1"/>
</dbReference>
<dbReference type="InterPro" id="IPR050835">
    <property type="entry name" value="ABC_transporter_sub-D"/>
</dbReference>
<dbReference type="PROSITE" id="PS00211">
    <property type="entry name" value="ABC_TRANSPORTER_1"/>
    <property type="match status" value="1"/>
</dbReference>
<dbReference type="Gene3D" id="1.20.1560.10">
    <property type="entry name" value="ABC transporter type 1, transmembrane domain"/>
    <property type="match status" value="1"/>
</dbReference>
<keyword evidence="2" id="KW-0813">Transport</keyword>
<dbReference type="Gene3D" id="3.40.50.300">
    <property type="entry name" value="P-loop containing nucleotide triphosphate hydrolases"/>
    <property type="match status" value="1"/>
</dbReference>
<protein>
    <submittedName>
        <fullName evidence="11">ABC transporter ATP-binding protein</fullName>
    </submittedName>
</protein>
<dbReference type="OrthoDB" id="9810134at2"/>
<dbReference type="CDD" id="cd03223">
    <property type="entry name" value="ABCD_peroxisomal_ALDP"/>
    <property type="match status" value="1"/>
</dbReference>
<feature type="transmembrane region" description="Helical" evidence="8">
    <location>
        <begin position="66"/>
        <end position="91"/>
    </location>
</feature>
<dbReference type="PROSITE" id="PS50929">
    <property type="entry name" value="ABC_TM1F"/>
    <property type="match status" value="1"/>
</dbReference>
<reference evidence="11 12" key="1">
    <citation type="submission" date="2018-05" db="EMBL/GenBank/DDBJ databases">
        <title>Zavarzinia sp. HR-AS.</title>
        <authorList>
            <person name="Lee Y."/>
            <person name="Jeon C.O."/>
        </authorList>
    </citation>
    <scope>NUCLEOTIDE SEQUENCE [LARGE SCALE GENOMIC DNA]</scope>
    <source>
        <strain evidence="11 12">HR-AS</strain>
    </source>
</reference>
<dbReference type="InterPro" id="IPR003593">
    <property type="entry name" value="AAA+_ATPase"/>
</dbReference>
<dbReference type="Pfam" id="PF06472">
    <property type="entry name" value="ABC_membrane_2"/>
    <property type="match status" value="1"/>
</dbReference>
<keyword evidence="4" id="KW-0547">Nucleotide-binding</keyword>
<dbReference type="GO" id="GO:0005886">
    <property type="term" value="C:plasma membrane"/>
    <property type="evidence" value="ECO:0007669"/>
    <property type="project" value="UniProtKB-SubCell"/>
</dbReference>
<evidence type="ECO:0000256" key="6">
    <source>
        <dbReference type="ARBA" id="ARBA00022989"/>
    </source>
</evidence>
<evidence type="ECO:0000313" key="12">
    <source>
        <dbReference type="Proteomes" id="UP000245461"/>
    </source>
</evidence>
<organism evidence="11 12">
    <name type="scientific">Zavarzinia aquatilis</name>
    <dbReference type="NCBI Taxonomy" id="2211142"/>
    <lineage>
        <taxon>Bacteria</taxon>
        <taxon>Pseudomonadati</taxon>
        <taxon>Pseudomonadota</taxon>
        <taxon>Alphaproteobacteria</taxon>
        <taxon>Rhodospirillales</taxon>
        <taxon>Zavarziniaceae</taxon>
        <taxon>Zavarzinia</taxon>
    </lineage>
</organism>
<keyword evidence="6 8" id="KW-1133">Transmembrane helix</keyword>
<feature type="transmembrane region" description="Helical" evidence="8">
    <location>
        <begin position="272"/>
        <end position="296"/>
    </location>
</feature>
<feature type="domain" description="ABC transporter" evidence="9">
    <location>
        <begin position="366"/>
        <end position="569"/>
    </location>
</feature>
<evidence type="ECO:0000256" key="8">
    <source>
        <dbReference type="SAM" id="Phobius"/>
    </source>
</evidence>
<comment type="subcellular location">
    <subcellularLocation>
        <location evidence="1">Cell membrane</location>
        <topology evidence="1">Multi-pass membrane protein</topology>
    </subcellularLocation>
</comment>
<name>A0A317EJS4_9PROT</name>
<dbReference type="SUPFAM" id="SSF52540">
    <property type="entry name" value="P-loop containing nucleoside triphosphate hydrolases"/>
    <property type="match status" value="1"/>
</dbReference>
<evidence type="ECO:0000259" key="9">
    <source>
        <dbReference type="PROSITE" id="PS50893"/>
    </source>
</evidence>
<dbReference type="PROSITE" id="PS50893">
    <property type="entry name" value="ABC_TRANSPORTER_2"/>
    <property type="match status" value="1"/>
</dbReference>
<evidence type="ECO:0000256" key="7">
    <source>
        <dbReference type="ARBA" id="ARBA00023136"/>
    </source>
</evidence>
<dbReference type="AlphaFoldDB" id="A0A317EJS4"/>
<accession>A0A317EJS4</accession>
<keyword evidence="5 11" id="KW-0067">ATP-binding</keyword>
<sequence>MRKAWTFLKQLWALTVPYFKSPGGRWALAFFAFLVGLSFVLVELNVRFSYWNNRFFTALQEKNQDGFWVEVGVFAQLAAVFITIAVLRYILQQVFEIRWRTWLTNHFVARWTTAESYYKLQLADGRTDNPDQRIAEDLRLFVERTLSLSLSFISNAATLGSFAVVLWGLSEPIETFTVAGTEITIPGLLFWAALVYSAFITWISHLVGRKLVGLNFNRERREADFRFDLVRMRENAEAIALYGGALVERDRLKGRFERVRENFMAIVNRQKFLVGLQAAFDQAVVLVPYLIVWPVYFVGNVPFGHMTQTAGAFGRVQDAFSWFASLYSTLAEWVATVQRLTGFIEALEVAERKACAAKLERGPRDEWSVDIDIRLPDEKPLLSMDLTLKAGESVLIVGASGTGKSTLFRVLAGVWPFADGRIVIPASAQDRGRLFLPQKPYVPVGTLRAAVAYPAPEASVPDAVLRQALVDVDLSALADRLDEEGHWQNRLSGGELQRLAIARALVQKPAWLFLDEATSAMDEEMESRLYRMLKARLPDTTLVSIGHRASLKAFHDREVRLEASLPRAAE</sequence>
<keyword evidence="3 8" id="KW-0812">Transmembrane</keyword>
<dbReference type="GO" id="GO:0140359">
    <property type="term" value="F:ABC-type transporter activity"/>
    <property type="evidence" value="ECO:0007669"/>
    <property type="project" value="InterPro"/>
</dbReference>
<feature type="transmembrane region" description="Helical" evidence="8">
    <location>
        <begin position="189"/>
        <end position="208"/>
    </location>
</feature>
<dbReference type="GO" id="GO:0005524">
    <property type="term" value="F:ATP binding"/>
    <property type="evidence" value="ECO:0007669"/>
    <property type="project" value="UniProtKB-KW"/>
</dbReference>
<dbReference type="InterPro" id="IPR027417">
    <property type="entry name" value="P-loop_NTPase"/>
</dbReference>
<dbReference type="InterPro" id="IPR036640">
    <property type="entry name" value="ABC1_TM_sf"/>
</dbReference>
<dbReference type="InterPro" id="IPR003439">
    <property type="entry name" value="ABC_transporter-like_ATP-bd"/>
</dbReference>
<gene>
    <name evidence="11" type="ORF">DKG74_01490</name>
</gene>
<dbReference type="InterPro" id="IPR017871">
    <property type="entry name" value="ABC_transporter-like_CS"/>
</dbReference>
<dbReference type="EMBL" id="QGLE01000001">
    <property type="protein sequence ID" value="PWR25663.1"/>
    <property type="molecule type" value="Genomic_DNA"/>
</dbReference>
<keyword evidence="12" id="KW-1185">Reference proteome</keyword>
<feature type="transmembrane region" description="Helical" evidence="8">
    <location>
        <begin position="148"/>
        <end position="169"/>
    </location>
</feature>
<dbReference type="InterPro" id="IPR011527">
    <property type="entry name" value="ABC1_TM_dom"/>
</dbReference>
<evidence type="ECO:0000256" key="2">
    <source>
        <dbReference type="ARBA" id="ARBA00022448"/>
    </source>
</evidence>